<dbReference type="PANTHER" id="PTHR40069">
    <property type="entry name" value="YWBE PROTEIN"/>
    <property type="match status" value="1"/>
</dbReference>
<dbReference type="Proteomes" id="UP000284841">
    <property type="component" value="Unassembled WGS sequence"/>
</dbReference>
<dbReference type="STRING" id="1776384.GCA_900086585_00940"/>
<reference evidence="1 2" key="1">
    <citation type="submission" date="2018-08" db="EMBL/GenBank/DDBJ databases">
        <title>A genome reference for cultivated species of the human gut microbiota.</title>
        <authorList>
            <person name="Zou Y."/>
            <person name="Xue W."/>
            <person name="Luo G."/>
        </authorList>
    </citation>
    <scope>NUCLEOTIDE SEQUENCE [LARGE SCALE GENOMIC DNA]</scope>
    <source>
        <strain evidence="1 2">AM07-24</strain>
    </source>
</reference>
<dbReference type="AlphaFoldDB" id="A0A415E169"/>
<keyword evidence="2" id="KW-1185">Reference proteome</keyword>
<evidence type="ECO:0000313" key="2">
    <source>
        <dbReference type="Proteomes" id="UP000284841"/>
    </source>
</evidence>
<dbReference type="EMBL" id="QRMS01000003">
    <property type="protein sequence ID" value="RHJ87386.1"/>
    <property type="molecule type" value="Genomic_DNA"/>
</dbReference>
<dbReference type="NCBIfam" id="TIGR03833">
    <property type="entry name" value="YwbE family protein"/>
    <property type="match status" value="1"/>
</dbReference>
<dbReference type="OrthoDB" id="9804519at2"/>
<gene>
    <name evidence="1" type="ORF">DW099_11860</name>
</gene>
<organism evidence="1 2">
    <name type="scientific">Emergencia timonensis</name>
    <dbReference type="NCBI Taxonomy" id="1776384"/>
    <lineage>
        <taxon>Bacteria</taxon>
        <taxon>Bacillati</taxon>
        <taxon>Bacillota</taxon>
        <taxon>Clostridia</taxon>
        <taxon>Peptostreptococcales</taxon>
        <taxon>Anaerovoracaceae</taxon>
        <taxon>Emergencia</taxon>
    </lineage>
</organism>
<sequence length="67" mass="7282">MSLNGQNRADVKIGAKVKIVLKADQRTGKLTEGIVGKLLTKSSFHPHGIKVMLEDGQVGRVQEIVEN</sequence>
<evidence type="ECO:0000313" key="1">
    <source>
        <dbReference type="EMBL" id="RHJ87386.1"/>
    </source>
</evidence>
<accession>A0A415E169</accession>
<proteinExistence type="predicted"/>
<dbReference type="Pfam" id="PF09962">
    <property type="entry name" value="DUF2196"/>
    <property type="match status" value="1"/>
</dbReference>
<dbReference type="RefSeq" id="WP_067534408.1">
    <property type="nucleotide sequence ID" value="NZ_AP025567.1"/>
</dbReference>
<comment type="caution">
    <text evidence="1">The sequence shown here is derived from an EMBL/GenBank/DDBJ whole genome shotgun (WGS) entry which is preliminary data.</text>
</comment>
<dbReference type="GeneID" id="83003332"/>
<protein>
    <submittedName>
        <fullName evidence="1">YwbE family protein</fullName>
    </submittedName>
</protein>
<dbReference type="PANTHER" id="PTHR40069:SF1">
    <property type="entry name" value="YWBE PROTEIN"/>
    <property type="match status" value="1"/>
</dbReference>
<dbReference type="InterPro" id="IPR019240">
    <property type="entry name" value="DUF2196"/>
</dbReference>
<name>A0A415E169_9FIRM</name>